<dbReference type="AlphaFoldDB" id="A0A6N0ISG0"/>
<dbReference type="NCBIfam" id="NF038179">
    <property type="entry name" value="stress_YobI"/>
    <property type="match status" value="1"/>
</dbReference>
<organism evidence="1">
    <name type="scientific">Escherichia coli</name>
    <dbReference type="NCBI Taxonomy" id="562"/>
    <lineage>
        <taxon>Bacteria</taxon>
        <taxon>Pseudomonadati</taxon>
        <taxon>Pseudomonadota</taxon>
        <taxon>Gammaproteobacteria</taxon>
        <taxon>Enterobacterales</taxon>
        <taxon>Enterobacteriaceae</taxon>
        <taxon>Escherichia</taxon>
    </lineage>
</organism>
<dbReference type="EMBL" id="CP054564">
    <property type="protein sequence ID" value="QKQ37636.1"/>
    <property type="molecule type" value="Genomic_DNA"/>
</dbReference>
<sequence>MYYFRSRNVYFFITHFFTEYVIFKYLLPI</sequence>
<protein>
    <submittedName>
        <fullName evidence="1">Uncharacterized protein</fullName>
    </submittedName>
</protein>
<reference evidence="1" key="1">
    <citation type="submission" date="2020-05" db="EMBL/GenBank/DDBJ databases">
        <title>Title: F plasmids are the major carriers of antibiotic resistance genes in human-associated commensal E. coli.</title>
        <authorList>
            <person name="Stephens C."/>
            <person name="Arismendi T."/>
            <person name="Wright M."/>
            <person name="Hartman A."/>
            <person name="Gonzalez A."/>
            <person name="Gill M."/>
            <person name="Pandori M."/>
            <person name="Hess D."/>
        </authorList>
    </citation>
    <scope>NUCLEOTIDE SEQUENCE</scope>
    <source>
        <strain evidence="1">SCU-478</strain>
    </source>
</reference>
<accession>A0A6N0ISG0</accession>
<evidence type="ECO:0000313" key="1">
    <source>
        <dbReference type="EMBL" id="QKQ37636.1"/>
    </source>
</evidence>
<proteinExistence type="predicted"/>
<gene>
    <name evidence="1" type="ORF">HPE44_21370</name>
</gene>
<name>A0A6N0ISG0_ECOLX</name>